<dbReference type="OrthoDB" id="9777385at2"/>
<accession>A0A2U1V2S4</accession>
<feature type="binding site" evidence="2">
    <location>
        <position position="132"/>
    </location>
    <ligand>
        <name>Mn(2+)</name>
        <dbReference type="ChEBI" id="CHEBI:29035"/>
        <label>2</label>
    </ligand>
</feature>
<dbReference type="GO" id="GO:0016787">
    <property type="term" value="F:hydrolase activity"/>
    <property type="evidence" value="ECO:0007669"/>
    <property type="project" value="UniProtKB-KW"/>
</dbReference>
<dbReference type="Proteomes" id="UP000245048">
    <property type="component" value="Unassembled WGS sequence"/>
</dbReference>
<evidence type="ECO:0000256" key="1">
    <source>
        <dbReference type="ARBA" id="ARBA00022801"/>
    </source>
</evidence>
<protein>
    <submittedName>
        <fullName evidence="4">Amidohydrolase</fullName>
    </submittedName>
</protein>
<dbReference type="PIRSF" id="PIRSF005962">
    <property type="entry name" value="Pept_M20D_amidohydro"/>
    <property type="match status" value="1"/>
</dbReference>
<keyword evidence="2" id="KW-0464">Manganese</keyword>
<dbReference type="GO" id="GO:0046872">
    <property type="term" value="F:metal ion binding"/>
    <property type="evidence" value="ECO:0007669"/>
    <property type="project" value="UniProtKB-KW"/>
</dbReference>
<organism evidence="4 5">
    <name type="scientific">Teichococcus aestuarii</name>
    <dbReference type="NCBI Taxonomy" id="568898"/>
    <lineage>
        <taxon>Bacteria</taxon>
        <taxon>Pseudomonadati</taxon>
        <taxon>Pseudomonadota</taxon>
        <taxon>Alphaproteobacteria</taxon>
        <taxon>Acetobacterales</taxon>
        <taxon>Roseomonadaceae</taxon>
        <taxon>Roseomonas</taxon>
    </lineage>
</organism>
<dbReference type="InterPro" id="IPR011650">
    <property type="entry name" value="Peptidase_M20_dimer"/>
</dbReference>
<keyword evidence="1 4" id="KW-0378">Hydrolase</keyword>
<keyword evidence="5" id="KW-1185">Reference proteome</keyword>
<dbReference type="InterPro" id="IPR017439">
    <property type="entry name" value="Amidohydrolase"/>
</dbReference>
<feature type="binding site" evidence="2">
    <location>
        <position position="98"/>
    </location>
    <ligand>
        <name>Mn(2+)</name>
        <dbReference type="ChEBI" id="CHEBI:29035"/>
        <label>2</label>
    </ligand>
</feature>
<dbReference type="Gene3D" id="3.40.630.10">
    <property type="entry name" value="Zn peptidases"/>
    <property type="match status" value="1"/>
</dbReference>
<comment type="caution">
    <text evidence="4">The sequence shown here is derived from an EMBL/GenBank/DDBJ whole genome shotgun (WGS) entry which is preliminary data.</text>
</comment>
<sequence length="387" mass="40009">MTAWRRDLHAHPELGFEEHRTAAFVASELRAAGIETAEGLAGTGVVGTLRGQGGGAEGGRGGNRAIALRADMDALAMTEATGAPYASTVPGRMHACGHDGHTAMLLGAAKWLAANRRRFAGTVHLVFQPAEESRGGGQRMVAEGLFSRFPADAVYALHNLPGLPLGHVAVPKGPVLASSDTWETVFRGRGTHGAKPHLGTDATLAAAQFVAALHSIVARELDPMGVGVVSGGHMAAGHPEAPNVIPAEVRLRGTARALTAANRDLLERRIGGIARGMAATHGVAVDYAYTRRLGPTVNHPAQAALMHRAAAATVGAAAALDDYPAITAGEDFSAMLEVRPGAYAWLGTGAPAHPEGYHHNPHFDFNDDALAAGAAFLASIVETELPA</sequence>
<dbReference type="AlphaFoldDB" id="A0A2U1V2S4"/>
<feature type="domain" description="Peptidase M20 dimerisation" evidence="3">
    <location>
        <begin position="182"/>
        <end position="270"/>
    </location>
</feature>
<dbReference type="EMBL" id="PDOA01000009">
    <property type="protein sequence ID" value="PWC28196.1"/>
    <property type="molecule type" value="Genomic_DNA"/>
</dbReference>
<keyword evidence="2" id="KW-0479">Metal-binding</keyword>
<dbReference type="Pfam" id="PF07687">
    <property type="entry name" value="M20_dimer"/>
    <property type="match status" value="1"/>
</dbReference>
<name>A0A2U1V2S4_9PROT</name>
<dbReference type="SUPFAM" id="SSF55031">
    <property type="entry name" value="Bacterial exopeptidase dimerisation domain"/>
    <property type="match status" value="1"/>
</dbReference>
<feature type="binding site" evidence="2">
    <location>
        <position position="158"/>
    </location>
    <ligand>
        <name>Mn(2+)</name>
        <dbReference type="ChEBI" id="CHEBI:29035"/>
        <label>2</label>
    </ligand>
</feature>
<reference evidence="5" key="1">
    <citation type="submission" date="2017-10" db="EMBL/GenBank/DDBJ databases">
        <authorList>
            <person name="Toshchakov S.V."/>
            <person name="Goeva M.A."/>
        </authorList>
    </citation>
    <scope>NUCLEOTIDE SEQUENCE [LARGE SCALE GENOMIC DNA]</scope>
    <source>
        <strain evidence="5">JR1/69-1-13</strain>
    </source>
</reference>
<evidence type="ECO:0000313" key="5">
    <source>
        <dbReference type="Proteomes" id="UP000245048"/>
    </source>
</evidence>
<dbReference type="Pfam" id="PF01546">
    <property type="entry name" value="Peptidase_M20"/>
    <property type="match status" value="1"/>
</dbReference>
<dbReference type="PANTHER" id="PTHR11014">
    <property type="entry name" value="PEPTIDASE M20 FAMILY MEMBER"/>
    <property type="match status" value="1"/>
</dbReference>
<dbReference type="Gene3D" id="3.30.70.360">
    <property type="match status" value="1"/>
</dbReference>
<dbReference type="InterPro" id="IPR002933">
    <property type="entry name" value="Peptidase_M20"/>
</dbReference>
<dbReference type="PANTHER" id="PTHR11014:SF63">
    <property type="entry name" value="METALLOPEPTIDASE, PUTATIVE (AFU_ORTHOLOGUE AFUA_6G09600)-RELATED"/>
    <property type="match status" value="1"/>
</dbReference>
<feature type="binding site" evidence="2">
    <location>
        <position position="96"/>
    </location>
    <ligand>
        <name>Mn(2+)</name>
        <dbReference type="ChEBI" id="CHEBI:29035"/>
        <label>2</label>
    </ligand>
</feature>
<dbReference type="NCBIfam" id="TIGR01891">
    <property type="entry name" value="amidohydrolases"/>
    <property type="match status" value="1"/>
</dbReference>
<gene>
    <name evidence="4" type="ORF">CR165_14420</name>
</gene>
<feature type="binding site" evidence="2">
    <location>
        <position position="359"/>
    </location>
    <ligand>
        <name>Mn(2+)</name>
        <dbReference type="ChEBI" id="CHEBI:29035"/>
        <label>2</label>
    </ligand>
</feature>
<evidence type="ECO:0000259" key="3">
    <source>
        <dbReference type="Pfam" id="PF07687"/>
    </source>
</evidence>
<evidence type="ECO:0000313" key="4">
    <source>
        <dbReference type="EMBL" id="PWC28196.1"/>
    </source>
</evidence>
<evidence type="ECO:0000256" key="2">
    <source>
        <dbReference type="PIRSR" id="PIRSR005962-1"/>
    </source>
</evidence>
<dbReference type="SUPFAM" id="SSF53187">
    <property type="entry name" value="Zn-dependent exopeptidases"/>
    <property type="match status" value="1"/>
</dbReference>
<dbReference type="InterPro" id="IPR036264">
    <property type="entry name" value="Bact_exopeptidase_dim_dom"/>
</dbReference>
<proteinExistence type="predicted"/>
<comment type="cofactor">
    <cofactor evidence="2">
        <name>Mn(2+)</name>
        <dbReference type="ChEBI" id="CHEBI:29035"/>
    </cofactor>
    <text evidence="2">The Mn(2+) ion enhances activity.</text>
</comment>